<dbReference type="PANTHER" id="PTHR43194">
    <property type="entry name" value="HYDROLASE ALPHA/BETA FOLD FAMILY"/>
    <property type="match status" value="1"/>
</dbReference>
<dbReference type="OrthoDB" id="9780744at2"/>
<dbReference type="Proteomes" id="UP000005289">
    <property type="component" value="Chromosome"/>
</dbReference>
<organism evidence="2 3">
    <name type="scientific">Thioalkalivibrio paradoxus ARh 1</name>
    <dbReference type="NCBI Taxonomy" id="713585"/>
    <lineage>
        <taxon>Bacteria</taxon>
        <taxon>Pseudomonadati</taxon>
        <taxon>Pseudomonadota</taxon>
        <taxon>Gammaproteobacteria</taxon>
        <taxon>Chromatiales</taxon>
        <taxon>Ectothiorhodospiraceae</taxon>
        <taxon>Thioalkalivibrio</taxon>
    </lineage>
</organism>
<sequence>MKAAPRQAPTVVLIHGWGFSGAIWDALRTRIDDLDPLVLELPGHGDVPGGAELADPRLAAQSLLRRLPAQVREPVWVGWSLGAIVALAAAERWQGAQRLVLVAGTPRFARAPGWPCGMPGAELAAFGVELGRNRTLLERRFAALCAQGGRAPARLRRQLAEQMTARPAVLQGLQAGLDALTRADLRAVWAGLDAPVAAWLGQHDRLVPPETATGLSELRPDARIRLVPGGHAAWLERPDDLARFLREVVA</sequence>
<dbReference type="RefSeq" id="WP_006746785.1">
    <property type="nucleotide sequence ID" value="NZ_CP007029.1"/>
</dbReference>
<evidence type="ECO:0000313" key="3">
    <source>
        <dbReference type="Proteomes" id="UP000005289"/>
    </source>
</evidence>
<reference evidence="2 3" key="1">
    <citation type="submission" date="2013-12" db="EMBL/GenBank/DDBJ databases">
        <authorList>
            <consortium name="DOE Joint Genome Institute"/>
            <person name="Muyzer G."/>
            <person name="Huntemann M."/>
            <person name="Han J."/>
            <person name="Chen A."/>
            <person name="Kyrpides N."/>
            <person name="Mavromatis K."/>
            <person name="Markowitz V."/>
            <person name="Palaniappan K."/>
            <person name="Ivanova N."/>
            <person name="Schaumberg A."/>
            <person name="Pati A."/>
            <person name="Liolios K."/>
            <person name="Nordberg H.P."/>
            <person name="Cantor M.N."/>
            <person name="Hua S.X."/>
            <person name="Woyke T."/>
        </authorList>
    </citation>
    <scope>NUCLEOTIDE SEQUENCE [LARGE SCALE GENOMIC DNA]</scope>
    <source>
        <strain evidence="2 3">ARh 1</strain>
    </source>
</reference>
<dbReference type="InterPro" id="IPR029058">
    <property type="entry name" value="AB_hydrolase_fold"/>
</dbReference>
<dbReference type="EMBL" id="CP007029">
    <property type="protein sequence ID" value="AHE99635.1"/>
    <property type="molecule type" value="Genomic_DNA"/>
</dbReference>
<dbReference type="InterPro" id="IPR050228">
    <property type="entry name" value="Carboxylesterase_BioH"/>
</dbReference>
<name>W0DRZ7_9GAMM</name>
<accession>W0DRZ7</accession>
<dbReference type="SUPFAM" id="SSF53474">
    <property type="entry name" value="alpha/beta-Hydrolases"/>
    <property type="match status" value="1"/>
</dbReference>
<evidence type="ECO:0000259" key="1">
    <source>
        <dbReference type="Pfam" id="PF12697"/>
    </source>
</evidence>
<dbReference type="STRING" id="713585.THITH_16535"/>
<dbReference type="KEGG" id="tti:THITH_16535"/>
<feature type="domain" description="AB hydrolase-1" evidence="1">
    <location>
        <begin position="11"/>
        <end position="243"/>
    </location>
</feature>
<dbReference type="InterPro" id="IPR000073">
    <property type="entry name" value="AB_hydrolase_1"/>
</dbReference>
<dbReference type="HOGENOM" id="CLU_020336_12_2_6"/>
<dbReference type="Pfam" id="PF12697">
    <property type="entry name" value="Abhydrolase_6"/>
    <property type="match status" value="1"/>
</dbReference>
<gene>
    <name evidence="2" type="ORF">THITH_16535</name>
</gene>
<protein>
    <submittedName>
        <fullName evidence="2">Carboxylesterase</fullName>
    </submittedName>
</protein>
<evidence type="ECO:0000313" key="2">
    <source>
        <dbReference type="EMBL" id="AHE99635.1"/>
    </source>
</evidence>
<proteinExistence type="predicted"/>
<dbReference type="PANTHER" id="PTHR43194:SF5">
    <property type="entry name" value="PIMELOYL-[ACYL-CARRIER PROTEIN] METHYL ESTER ESTERASE"/>
    <property type="match status" value="1"/>
</dbReference>
<keyword evidence="3" id="KW-1185">Reference proteome</keyword>
<dbReference type="Gene3D" id="3.40.50.1820">
    <property type="entry name" value="alpha/beta hydrolase"/>
    <property type="match status" value="1"/>
</dbReference>
<dbReference type="AlphaFoldDB" id="W0DRZ7"/>